<dbReference type="GO" id="GO:0004143">
    <property type="term" value="F:ATP-dependent diacylglycerol kinase activity"/>
    <property type="evidence" value="ECO:0007669"/>
    <property type="project" value="InterPro"/>
</dbReference>
<feature type="transmembrane region" description="Helical" evidence="2">
    <location>
        <begin position="351"/>
        <end position="370"/>
    </location>
</feature>
<feature type="compositionally biased region" description="Basic and acidic residues" evidence="1">
    <location>
        <begin position="28"/>
        <end position="37"/>
    </location>
</feature>
<evidence type="ECO:0000313" key="3">
    <source>
        <dbReference type="EMBL" id="WVN89514.1"/>
    </source>
</evidence>
<dbReference type="KEGG" id="cdep:91088949"/>
<keyword evidence="2" id="KW-1133">Transmembrane helix</keyword>
<proteinExistence type="predicted"/>
<evidence type="ECO:0000313" key="4">
    <source>
        <dbReference type="Proteomes" id="UP000094043"/>
    </source>
</evidence>
<feature type="transmembrane region" description="Helical" evidence="2">
    <location>
        <begin position="421"/>
        <end position="438"/>
    </location>
</feature>
<dbReference type="PANTHER" id="PTHR31303:SF1">
    <property type="entry name" value="CTP-DEPENDENT DIACYLGLYCEROL KINASE 1"/>
    <property type="match status" value="1"/>
</dbReference>
<evidence type="ECO:0000256" key="2">
    <source>
        <dbReference type="SAM" id="Phobius"/>
    </source>
</evidence>
<feature type="compositionally biased region" description="Basic residues" evidence="1">
    <location>
        <begin position="186"/>
        <end position="198"/>
    </location>
</feature>
<dbReference type="RefSeq" id="XP_066070214.1">
    <property type="nucleotide sequence ID" value="XM_066214117.1"/>
</dbReference>
<keyword evidence="4" id="KW-1185">Reference proteome</keyword>
<feature type="compositionally biased region" description="Basic residues" evidence="1">
    <location>
        <begin position="1"/>
        <end position="17"/>
    </location>
</feature>
<dbReference type="PANTHER" id="PTHR31303">
    <property type="entry name" value="CTP-DEPENDENT DIACYLGLYCEROL KINASE 1"/>
    <property type="match status" value="1"/>
</dbReference>
<evidence type="ECO:0008006" key="5">
    <source>
        <dbReference type="Google" id="ProtNLM"/>
    </source>
</evidence>
<dbReference type="AlphaFoldDB" id="A0AAJ8JW83"/>
<reference evidence="3" key="1">
    <citation type="submission" date="2016-06" db="EMBL/GenBank/DDBJ databases">
        <authorList>
            <person name="Cuomo C."/>
            <person name="Litvintseva A."/>
            <person name="Heitman J."/>
            <person name="Chen Y."/>
            <person name="Sun S."/>
            <person name="Springer D."/>
            <person name="Dromer F."/>
            <person name="Young S."/>
            <person name="Zeng Q."/>
            <person name="Chapman S."/>
            <person name="Gujja S."/>
            <person name="Saif S."/>
            <person name="Birren B."/>
        </authorList>
    </citation>
    <scope>NUCLEOTIDE SEQUENCE</scope>
    <source>
        <strain evidence="3">CBS 7841</strain>
    </source>
</reference>
<gene>
    <name evidence="3" type="ORF">L203_104739</name>
</gene>
<feature type="transmembrane region" description="Helical" evidence="2">
    <location>
        <begin position="390"/>
        <end position="409"/>
    </location>
</feature>
<reference evidence="3" key="3">
    <citation type="submission" date="2024-01" db="EMBL/GenBank/DDBJ databases">
        <authorList>
            <person name="Coelho M.A."/>
            <person name="David-Palma M."/>
            <person name="Shea T."/>
            <person name="Sun S."/>
            <person name="Cuomo C.A."/>
            <person name="Heitman J."/>
        </authorList>
    </citation>
    <scope>NUCLEOTIDE SEQUENCE</scope>
    <source>
        <strain evidence="3">CBS 7841</strain>
    </source>
</reference>
<organism evidence="3 4">
    <name type="scientific">Cryptococcus depauperatus CBS 7841</name>
    <dbReference type="NCBI Taxonomy" id="1295531"/>
    <lineage>
        <taxon>Eukaryota</taxon>
        <taxon>Fungi</taxon>
        <taxon>Dikarya</taxon>
        <taxon>Basidiomycota</taxon>
        <taxon>Agaricomycotina</taxon>
        <taxon>Tremellomycetes</taxon>
        <taxon>Tremellales</taxon>
        <taxon>Cryptococcaceae</taxon>
        <taxon>Cryptococcus</taxon>
    </lineage>
</organism>
<accession>A0AAJ8JW83</accession>
<feature type="compositionally biased region" description="Low complexity" evidence="1">
    <location>
        <begin position="52"/>
        <end position="65"/>
    </location>
</feature>
<dbReference type="Proteomes" id="UP000094043">
    <property type="component" value="Chromosome 6"/>
</dbReference>
<feature type="compositionally biased region" description="Low complexity" evidence="1">
    <location>
        <begin position="137"/>
        <end position="148"/>
    </location>
</feature>
<evidence type="ECO:0000256" key="1">
    <source>
        <dbReference type="SAM" id="MobiDB-lite"/>
    </source>
</evidence>
<keyword evidence="2" id="KW-0812">Transmembrane</keyword>
<reference evidence="3" key="2">
    <citation type="journal article" date="2022" name="Elife">
        <title>Obligate sexual reproduction of a homothallic fungus closely related to the Cryptococcus pathogenic species complex.</title>
        <authorList>
            <person name="Passer A.R."/>
            <person name="Clancey S.A."/>
            <person name="Shea T."/>
            <person name="David-Palma M."/>
            <person name="Averette A.F."/>
            <person name="Boekhout T."/>
            <person name="Porcel B.M."/>
            <person name="Nowrousian M."/>
            <person name="Cuomo C.A."/>
            <person name="Sun S."/>
            <person name="Heitman J."/>
            <person name="Coelho M.A."/>
        </authorList>
    </citation>
    <scope>NUCLEOTIDE SEQUENCE</scope>
    <source>
        <strain evidence="3">CBS 7841</strain>
    </source>
</reference>
<dbReference type="GO" id="GO:0006654">
    <property type="term" value="P:phosphatidic acid biosynthetic process"/>
    <property type="evidence" value="ECO:0007669"/>
    <property type="project" value="TreeGrafter"/>
</dbReference>
<feature type="region of interest" description="Disordered" evidence="1">
    <location>
        <begin position="1"/>
        <end position="77"/>
    </location>
</feature>
<name>A0AAJ8JW83_9TREE</name>
<dbReference type="EMBL" id="CP143789">
    <property type="protein sequence ID" value="WVN89514.1"/>
    <property type="molecule type" value="Genomic_DNA"/>
</dbReference>
<feature type="region of interest" description="Disordered" evidence="1">
    <location>
        <begin position="125"/>
        <end position="200"/>
    </location>
</feature>
<dbReference type="InterPro" id="IPR037997">
    <property type="entry name" value="Dgk1-like"/>
</dbReference>
<sequence length="439" mass="48272">MSTQKQRVHSYSRRKKISITAIENSSVRYERSEKNIQRPETISHFVKKDTDGSGSRSPLSASGSSPTVASAKGPLIDKENPLVEKNRIMSTGTSRERAVTNGNAVERANGVDQVRSDASLSAEPISYAKARKDPSRIVRPPSSSSSAPHLTTIADPDGTAVRDDSYPPPAPSTLMGKGEKPLMPAARRRRSSSVKRKLSPGAMPTKVVDWEIPRKTFHSSIGFLTLYLNYLNPRSLSQLISTLTVLLVGISLTDYFRLKYPTFADVWELAVGFLMRESERDKVNGVVWYLLGVIWVLSLYPRDVAVVSILILSWSDTTASTIGRLWGRYTPPLPSHFLGIKFLPFAPRKSLAGFLAATVTGYLICIGFWWSGSNGRWIVLDMQGYRPWQWGLWATGGVVGVGGAIVEALDLGIDDNLTLPILSGAIIWVWLAGTNWLLA</sequence>
<keyword evidence="2" id="KW-0472">Membrane</keyword>
<dbReference type="GO" id="GO:0005789">
    <property type="term" value="C:endoplasmic reticulum membrane"/>
    <property type="evidence" value="ECO:0007669"/>
    <property type="project" value="TreeGrafter"/>
</dbReference>
<protein>
    <recommendedName>
        <fullName evidence="5">Phosphatidate cytidylyltransferase</fullName>
    </recommendedName>
</protein>
<dbReference type="GeneID" id="91088949"/>